<feature type="region of interest" description="Disordered" evidence="1">
    <location>
        <begin position="1"/>
        <end position="33"/>
    </location>
</feature>
<keyword evidence="3" id="KW-1185">Reference proteome</keyword>
<proteinExistence type="predicted"/>
<name>A0A5C7HGE3_9ROSI</name>
<gene>
    <name evidence="2" type="ORF">EZV62_017212</name>
</gene>
<comment type="caution">
    <text evidence="2">The sequence shown here is derived from an EMBL/GenBank/DDBJ whole genome shotgun (WGS) entry which is preliminary data.</text>
</comment>
<protein>
    <submittedName>
        <fullName evidence="2">Uncharacterized protein</fullName>
    </submittedName>
</protein>
<feature type="compositionally biased region" description="Low complexity" evidence="1">
    <location>
        <begin position="16"/>
        <end position="33"/>
    </location>
</feature>
<organism evidence="2 3">
    <name type="scientific">Acer yangbiense</name>
    <dbReference type="NCBI Taxonomy" id="1000413"/>
    <lineage>
        <taxon>Eukaryota</taxon>
        <taxon>Viridiplantae</taxon>
        <taxon>Streptophyta</taxon>
        <taxon>Embryophyta</taxon>
        <taxon>Tracheophyta</taxon>
        <taxon>Spermatophyta</taxon>
        <taxon>Magnoliopsida</taxon>
        <taxon>eudicotyledons</taxon>
        <taxon>Gunneridae</taxon>
        <taxon>Pentapetalae</taxon>
        <taxon>rosids</taxon>
        <taxon>malvids</taxon>
        <taxon>Sapindales</taxon>
        <taxon>Sapindaceae</taxon>
        <taxon>Hippocastanoideae</taxon>
        <taxon>Acereae</taxon>
        <taxon>Acer</taxon>
    </lineage>
</organism>
<dbReference type="EMBL" id="VAHF01000008">
    <property type="protein sequence ID" value="TXG55899.1"/>
    <property type="molecule type" value="Genomic_DNA"/>
</dbReference>
<sequence length="248" mass="27561">MLETTDDDRVPRSRRTSSASSSHLSDSSTSFAAPSSAIPVINSCKSLQIFYLKLQCDSSEYVSNASGSSRQSMSMLLEELAMKHHRLALEEGRIDIDQWKDEKPLAYASVLSAMHADSALVMNHDKWFCRLPQVSSNAIPRTPEAQQFLSFALFPDKDENLQLKIGPTLEYSVIDSSFLASLLRSKSATAAVKQLKISKLPDPQFLDDLKVYVSLQTLEFDGCSFHSEPLGGYFPTTLKKLKITNCLN</sequence>
<dbReference type="AlphaFoldDB" id="A0A5C7HGE3"/>
<evidence type="ECO:0000313" key="2">
    <source>
        <dbReference type="EMBL" id="TXG55899.1"/>
    </source>
</evidence>
<evidence type="ECO:0000256" key="1">
    <source>
        <dbReference type="SAM" id="MobiDB-lite"/>
    </source>
</evidence>
<reference evidence="3" key="1">
    <citation type="journal article" date="2019" name="Gigascience">
        <title>De novo genome assembly of the endangered Acer yangbiense, a plant species with extremely small populations endemic to Yunnan Province, China.</title>
        <authorList>
            <person name="Yang J."/>
            <person name="Wariss H.M."/>
            <person name="Tao L."/>
            <person name="Zhang R."/>
            <person name="Yun Q."/>
            <person name="Hollingsworth P."/>
            <person name="Dao Z."/>
            <person name="Luo G."/>
            <person name="Guo H."/>
            <person name="Ma Y."/>
            <person name="Sun W."/>
        </authorList>
    </citation>
    <scope>NUCLEOTIDE SEQUENCE [LARGE SCALE GENOMIC DNA]</scope>
    <source>
        <strain evidence="3">cv. Malutang</strain>
    </source>
</reference>
<evidence type="ECO:0000313" key="3">
    <source>
        <dbReference type="Proteomes" id="UP000323000"/>
    </source>
</evidence>
<dbReference type="Proteomes" id="UP000323000">
    <property type="component" value="Chromosome 8"/>
</dbReference>
<accession>A0A5C7HGE3</accession>